<evidence type="ECO:0000313" key="4">
    <source>
        <dbReference type="Proteomes" id="UP000319449"/>
    </source>
</evidence>
<name>A0A562V879_9BACT</name>
<keyword evidence="4" id="KW-1185">Reference proteome</keyword>
<keyword evidence="1" id="KW-0732">Signal</keyword>
<dbReference type="AlphaFoldDB" id="A0A562V879"/>
<reference evidence="3 4" key="1">
    <citation type="submission" date="2019-07" db="EMBL/GenBank/DDBJ databases">
        <title>Genomic Encyclopedia of Archaeal and Bacterial Type Strains, Phase II (KMG-II): from individual species to whole genera.</title>
        <authorList>
            <person name="Goeker M."/>
        </authorList>
    </citation>
    <scope>NUCLEOTIDE SEQUENCE [LARGE SCALE GENOMIC DNA]</scope>
    <source>
        <strain evidence="3 4">ATCC BAA-1139</strain>
    </source>
</reference>
<dbReference type="Proteomes" id="UP000319449">
    <property type="component" value="Unassembled WGS sequence"/>
</dbReference>
<dbReference type="EMBL" id="VLLN01000031">
    <property type="protein sequence ID" value="TWJ14073.1"/>
    <property type="molecule type" value="Genomic_DNA"/>
</dbReference>
<dbReference type="RefSeq" id="WP_145025293.1">
    <property type="nucleotide sequence ID" value="NZ_VLLN01000031.1"/>
</dbReference>
<sequence>MSIIRFSPTVTLAVFLNCLLIGSASAGFGFGNDDLGKSGLDFSKGYDVNTVTTVSGRIISSPRTDEHEQVFVEVKADGDIISFSLGPKSFWDKKEIPLHPNDDIAAKGSKAQGKDGKTYLLVQKLTNRTTGAQMAVRSERGVAAWSGRNAGGMMFNGPGGGMRGNGGSMMRR</sequence>
<accession>A0A562V879</accession>
<evidence type="ECO:0000259" key="2">
    <source>
        <dbReference type="Pfam" id="PF26390"/>
    </source>
</evidence>
<organism evidence="3 4">
    <name type="scientific">Geobacter argillaceus</name>
    <dbReference type="NCBI Taxonomy" id="345631"/>
    <lineage>
        <taxon>Bacteria</taxon>
        <taxon>Pseudomonadati</taxon>
        <taxon>Thermodesulfobacteriota</taxon>
        <taxon>Desulfuromonadia</taxon>
        <taxon>Geobacterales</taxon>
        <taxon>Geobacteraceae</taxon>
        <taxon>Geobacter</taxon>
    </lineage>
</organism>
<evidence type="ECO:0000313" key="3">
    <source>
        <dbReference type="EMBL" id="TWJ14073.1"/>
    </source>
</evidence>
<dbReference type="Pfam" id="PF26390">
    <property type="entry name" value="MamS_MamX"/>
    <property type="match status" value="1"/>
</dbReference>
<feature type="domain" description="Magnetosome protein MamS/MamX" evidence="2">
    <location>
        <begin position="50"/>
        <end position="126"/>
    </location>
</feature>
<dbReference type="OrthoDB" id="5397952at2"/>
<feature type="chain" id="PRO_5022212730" description="Magnetosome protein MamS/MamX domain-containing protein" evidence="1">
    <location>
        <begin position="27"/>
        <end position="172"/>
    </location>
</feature>
<dbReference type="InterPro" id="IPR058837">
    <property type="entry name" value="MamS_MamX_dom"/>
</dbReference>
<comment type="caution">
    <text evidence="3">The sequence shown here is derived from an EMBL/GenBank/DDBJ whole genome shotgun (WGS) entry which is preliminary data.</text>
</comment>
<evidence type="ECO:0000256" key="1">
    <source>
        <dbReference type="SAM" id="SignalP"/>
    </source>
</evidence>
<feature type="signal peptide" evidence="1">
    <location>
        <begin position="1"/>
        <end position="26"/>
    </location>
</feature>
<proteinExistence type="predicted"/>
<gene>
    <name evidence="3" type="ORF">JN12_03572</name>
</gene>
<protein>
    <recommendedName>
        <fullName evidence="2">Magnetosome protein MamS/MamX domain-containing protein</fullName>
    </recommendedName>
</protein>